<dbReference type="GO" id="GO:0005811">
    <property type="term" value="C:lipid droplet"/>
    <property type="evidence" value="ECO:0007669"/>
    <property type="project" value="UniProtKB-SubCell"/>
</dbReference>
<feature type="transmembrane region" description="Helical" evidence="5">
    <location>
        <begin position="121"/>
        <end position="142"/>
    </location>
</feature>
<dbReference type="InterPro" id="IPR042998">
    <property type="entry name" value="PLIN1"/>
</dbReference>
<name>A0ABD1K1I4_9TELE</name>
<dbReference type="PANTHER" id="PTHR47138:SF1">
    <property type="entry name" value="PERILIPIN-1"/>
    <property type="match status" value="1"/>
</dbReference>
<feature type="transmembrane region" description="Helical" evidence="5">
    <location>
        <begin position="154"/>
        <end position="177"/>
    </location>
</feature>
<keyword evidence="7" id="KW-1185">Reference proteome</keyword>
<feature type="compositionally biased region" description="Basic and acidic residues" evidence="4">
    <location>
        <begin position="698"/>
        <end position="707"/>
    </location>
</feature>
<keyword evidence="5" id="KW-0812">Transmembrane</keyword>
<feature type="compositionally biased region" description="Basic and acidic residues" evidence="4">
    <location>
        <begin position="432"/>
        <end position="441"/>
    </location>
</feature>
<accession>A0ABD1K1I4</accession>
<evidence type="ECO:0000256" key="5">
    <source>
        <dbReference type="SAM" id="Phobius"/>
    </source>
</evidence>
<evidence type="ECO:0000313" key="7">
    <source>
        <dbReference type="Proteomes" id="UP001591681"/>
    </source>
</evidence>
<keyword evidence="3" id="KW-0551">Lipid droplet</keyword>
<protein>
    <submittedName>
        <fullName evidence="6">Uncharacterized protein</fullName>
    </submittedName>
</protein>
<evidence type="ECO:0000313" key="6">
    <source>
        <dbReference type="EMBL" id="KAL2092984.1"/>
    </source>
</evidence>
<dbReference type="SUPFAM" id="SSF109775">
    <property type="entry name" value="Mannose-6-phosphate receptor binding protein 1 (Tip47), C-terminal domain"/>
    <property type="match status" value="1"/>
</dbReference>
<feature type="region of interest" description="Disordered" evidence="4">
    <location>
        <begin position="615"/>
        <end position="707"/>
    </location>
</feature>
<gene>
    <name evidence="6" type="ORF">ACEWY4_010296</name>
</gene>
<evidence type="ECO:0000256" key="1">
    <source>
        <dbReference type="ARBA" id="ARBA00004502"/>
    </source>
</evidence>
<evidence type="ECO:0000256" key="3">
    <source>
        <dbReference type="ARBA" id="ARBA00022677"/>
    </source>
</evidence>
<feature type="compositionally biased region" description="Polar residues" evidence="4">
    <location>
        <begin position="632"/>
        <end position="641"/>
    </location>
</feature>
<comment type="similarity">
    <text evidence="2">Belongs to the perilipin family.</text>
</comment>
<dbReference type="AlphaFoldDB" id="A0ABD1K1I4"/>
<keyword evidence="5" id="KW-1133">Transmembrane helix</keyword>
<dbReference type="EMBL" id="JBHFQA010000009">
    <property type="protein sequence ID" value="KAL2092984.1"/>
    <property type="molecule type" value="Genomic_DNA"/>
</dbReference>
<organism evidence="6 7">
    <name type="scientific">Coilia grayii</name>
    <name type="common">Gray's grenadier anchovy</name>
    <dbReference type="NCBI Taxonomy" id="363190"/>
    <lineage>
        <taxon>Eukaryota</taxon>
        <taxon>Metazoa</taxon>
        <taxon>Chordata</taxon>
        <taxon>Craniata</taxon>
        <taxon>Vertebrata</taxon>
        <taxon>Euteleostomi</taxon>
        <taxon>Actinopterygii</taxon>
        <taxon>Neopterygii</taxon>
        <taxon>Teleostei</taxon>
        <taxon>Clupei</taxon>
        <taxon>Clupeiformes</taxon>
        <taxon>Clupeoidei</taxon>
        <taxon>Engraulidae</taxon>
        <taxon>Coilinae</taxon>
        <taxon>Coilia</taxon>
    </lineage>
</organism>
<sequence length="707" mass="76628">MQQQGWTDLIRSAHICSVSTHGFPASPLHRDLDRGRGAFFTDEDVKGGQLTHYCPVYCHACVILAPQSMLQSMRYKHLQTMQGGRLIHPSALKLVTLSCLLTVIHWVSYAHDRRRIKMGMLTWAVFQTAPMFPMPIFPVPIFPVPMFPVPIFPVPIFLMPIFPVPIFPVPIFPVPIFPVPMFPVPMFPVPMLPEPIFPVPMFPCLWSKQHVPENCPDMPYQTAVADISISCFDKMTSEKTPVSDGQQNQENVFVRLLNIPVVSCTSEMIERSYRSTKEAHPLVASLCDVYESGVRTAGSLALRGMRPAIDRLKPQIVAANSLACQGLDHLEEKIPALQHSPEKLATGISEAVSSTYQTARDGITSPVLAASDAVVSLASGGFSLTRSTLSNGACYVLDSRPIHLAKMGAGRALSEAERLVNYILPPSPDETGVEKEGDVSKEQQSGDDSSLGPKPSLSRLRVLVNTACRRAYSQTATQLQRTKSRGQDLVAHIPGVGTLAGYAKQNLEAVGTTILSINGAVAVLFEDPPHRRGETQDRNGEPLKSGSRLQELVSSVGQQLQSAYVSVVSGVKGAPNATMGMTRDGANMLVESLSSAKERTLANISYYGLKFSSGANKQATPTGVQKEEGGKATSSDASQPDKNGAGPPDIQNSSTAMDSQVSEEARQLQKRVLQEIPIQQRAILSGSCRSLPPPGSRPAHDSIDQPR</sequence>
<dbReference type="PANTHER" id="PTHR47138">
    <property type="entry name" value="PERILIPIN-1"/>
    <property type="match status" value="1"/>
</dbReference>
<dbReference type="Proteomes" id="UP001591681">
    <property type="component" value="Unassembled WGS sequence"/>
</dbReference>
<feature type="transmembrane region" description="Helical" evidence="5">
    <location>
        <begin position="91"/>
        <end position="109"/>
    </location>
</feature>
<comment type="caution">
    <text evidence="6">The sequence shown here is derived from an EMBL/GenBank/DDBJ whole genome shotgun (WGS) entry which is preliminary data.</text>
</comment>
<reference evidence="6 7" key="1">
    <citation type="submission" date="2024-09" db="EMBL/GenBank/DDBJ databases">
        <title>A chromosome-level genome assembly of Gray's grenadier anchovy, Coilia grayii.</title>
        <authorList>
            <person name="Fu Z."/>
        </authorList>
    </citation>
    <scope>NUCLEOTIDE SEQUENCE [LARGE SCALE GENOMIC DNA]</scope>
    <source>
        <strain evidence="6">G4</strain>
        <tissue evidence="6">Muscle</tissue>
    </source>
</reference>
<dbReference type="InterPro" id="IPR004279">
    <property type="entry name" value="Perilipin"/>
</dbReference>
<feature type="compositionally biased region" description="Polar residues" evidence="4">
    <location>
        <begin position="650"/>
        <end position="662"/>
    </location>
</feature>
<dbReference type="Gene3D" id="1.20.120.340">
    <property type="entry name" value="Flagellar protein FliS"/>
    <property type="match status" value="1"/>
</dbReference>
<evidence type="ECO:0000256" key="2">
    <source>
        <dbReference type="ARBA" id="ARBA00006311"/>
    </source>
</evidence>
<proteinExistence type="inferred from homology"/>
<comment type="subcellular location">
    <subcellularLocation>
        <location evidence="1">Lipid droplet</location>
    </subcellularLocation>
</comment>
<keyword evidence="5" id="KW-0472">Membrane</keyword>
<dbReference type="Pfam" id="PF03036">
    <property type="entry name" value="Perilipin"/>
    <property type="match status" value="1"/>
</dbReference>
<feature type="region of interest" description="Disordered" evidence="4">
    <location>
        <begin position="424"/>
        <end position="456"/>
    </location>
</feature>
<evidence type="ECO:0000256" key="4">
    <source>
        <dbReference type="SAM" id="MobiDB-lite"/>
    </source>
</evidence>